<keyword evidence="5 6" id="KW-0539">Nucleus</keyword>
<keyword evidence="3 6" id="KW-0010">Activator</keyword>
<accession>A0A915JN17</accession>
<keyword evidence="8" id="KW-1185">Reference proteome</keyword>
<feature type="coiled-coil region" evidence="7">
    <location>
        <begin position="92"/>
        <end position="119"/>
    </location>
</feature>
<evidence type="ECO:0000256" key="6">
    <source>
        <dbReference type="RuleBase" id="RU366036"/>
    </source>
</evidence>
<dbReference type="AlphaFoldDB" id="A0A915JN17"/>
<keyword evidence="7" id="KW-0175">Coiled coil</keyword>
<reference evidence="9" key="1">
    <citation type="submission" date="2022-11" db="UniProtKB">
        <authorList>
            <consortium name="WormBaseParasite"/>
        </authorList>
    </citation>
    <scope>IDENTIFICATION</scope>
</reference>
<evidence type="ECO:0000313" key="9">
    <source>
        <dbReference type="WBParaSite" id="nRc.2.0.1.t27624-RA"/>
    </source>
</evidence>
<evidence type="ECO:0000313" key="8">
    <source>
        <dbReference type="Proteomes" id="UP000887565"/>
    </source>
</evidence>
<dbReference type="GO" id="GO:0003712">
    <property type="term" value="F:transcription coregulator activity"/>
    <property type="evidence" value="ECO:0007669"/>
    <property type="project" value="TreeGrafter"/>
</dbReference>
<dbReference type="WBParaSite" id="nRc.2.0.1.t27624-RA">
    <property type="protein sequence ID" value="nRc.2.0.1.t27624-RA"/>
    <property type="gene ID" value="nRc.2.0.1.g27624"/>
</dbReference>
<protein>
    <recommendedName>
        <fullName evidence="6">Mediator of RNA polymerase II transcription subunit 21</fullName>
    </recommendedName>
</protein>
<evidence type="ECO:0000256" key="2">
    <source>
        <dbReference type="ARBA" id="ARBA00023015"/>
    </source>
</evidence>
<dbReference type="Gene3D" id="6.10.280.10">
    <property type="entry name" value="Mediator complex, subunit Med21"/>
    <property type="match status" value="1"/>
</dbReference>
<dbReference type="OMA" id="DSFPIEA"/>
<evidence type="ECO:0000256" key="5">
    <source>
        <dbReference type="ARBA" id="ARBA00023242"/>
    </source>
</evidence>
<name>A0A915JN17_ROMCU</name>
<proteinExistence type="inferred from homology"/>
<evidence type="ECO:0000256" key="4">
    <source>
        <dbReference type="ARBA" id="ARBA00023163"/>
    </source>
</evidence>
<dbReference type="InterPro" id="IPR037212">
    <property type="entry name" value="Med7/Med21-like"/>
</dbReference>
<sequence>MADRLTQLQDCANEMANQMCNSIGVLQQTAPANALDNSDIENLEQEENAQIFAELIARTARDIDILIDSLPDIDCRVFNPKICDPEQNKEKSESNEWTMKKLEDENQEAARRLESAVADGQKLLERIQFALEDIAKIQISSKELSQVLTDGKK</sequence>
<evidence type="ECO:0000256" key="3">
    <source>
        <dbReference type="ARBA" id="ARBA00023159"/>
    </source>
</evidence>
<dbReference type="GO" id="GO:0006357">
    <property type="term" value="P:regulation of transcription by RNA polymerase II"/>
    <property type="evidence" value="ECO:0007669"/>
    <property type="project" value="TreeGrafter"/>
</dbReference>
<keyword evidence="2 6" id="KW-0805">Transcription regulation</keyword>
<organism evidence="8 9">
    <name type="scientific">Romanomermis culicivorax</name>
    <name type="common">Nematode worm</name>
    <dbReference type="NCBI Taxonomy" id="13658"/>
    <lineage>
        <taxon>Eukaryota</taxon>
        <taxon>Metazoa</taxon>
        <taxon>Ecdysozoa</taxon>
        <taxon>Nematoda</taxon>
        <taxon>Enoplea</taxon>
        <taxon>Dorylaimia</taxon>
        <taxon>Mermithida</taxon>
        <taxon>Mermithoidea</taxon>
        <taxon>Mermithidae</taxon>
        <taxon>Romanomermis</taxon>
    </lineage>
</organism>
<dbReference type="PANTHER" id="PTHR13381">
    <property type="entry name" value="RNA POLYMERASE II HOLOENZYME COMPONENT SRB7"/>
    <property type="match status" value="1"/>
</dbReference>
<evidence type="ECO:0000256" key="1">
    <source>
        <dbReference type="ARBA" id="ARBA00004123"/>
    </source>
</evidence>
<comment type="subcellular location">
    <subcellularLocation>
        <location evidence="1 6">Nucleus</location>
    </subcellularLocation>
</comment>
<dbReference type="GO" id="GO:0016592">
    <property type="term" value="C:mediator complex"/>
    <property type="evidence" value="ECO:0007669"/>
    <property type="project" value="UniProtKB-UniRule"/>
</dbReference>
<comment type="similarity">
    <text evidence="6">Belongs to the Mediator complex subunit 21 family.</text>
</comment>
<comment type="function">
    <text evidence="6">Component of the Mediator complex, a coactivator involved in the regulated transcription of nearly all RNA polymerase II-dependent genes. Mediator functions as a bridge to convey information from gene-specific regulatory proteins to the basal RNA polymerase II transcription machinery. Mediator is recruited to promoters by direct interactions with regulatory proteins and serves as a scaffold for the assembly of a functional preinitiation complex with RNA polymerase II and the general transcription factors.</text>
</comment>
<evidence type="ECO:0000256" key="7">
    <source>
        <dbReference type="SAM" id="Coils"/>
    </source>
</evidence>
<dbReference type="Pfam" id="PF11221">
    <property type="entry name" value="Med21"/>
    <property type="match status" value="1"/>
</dbReference>
<comment type="subunit">
    <text evidence="6">Component of the Mediator complex.</text>
</comment>
<dbReference type="PANTHER" id="PTHR13381:SF0">
    <property type="entry name" value="MEDIATOR OF RNA POLYMERASE II TRANSCRIPTION SUBUNIT 21"/>
    <property type="match status" value="1"/>
</dbReference>
<dbReference type="SUPFAM" id="SSF140718">
    <property type="entry name" value="Mediator hinge subcomplex-like"/>
    <property type="match status" value="1"/>
</dbReference>
<keyword evidence="4 6" id="KW-0804">Transcription</keyword>
<dbReference type="Proteomes" id="UP000887565">
    <property type="component" value="Unplaced"/>
</dbReference>
<dbReference type="InterPro" id="IPR021384">
    <property type="entry name" value="Mediator_Med21"/>
</dbReference>